<reference evidence="5" key="1">
    <citation type="submission" date="2022-01" db="EMBL/GenBank/DDBJ databases">
        <authorList>
            <person name="Criscuolo A."/>
        </authorList>
    </citation>
    <scope>NUCLEOTIDE SEQUENCE</scope>
    <source>
        <strain evidence="5">CIP111893</strain>
    </source>
</reference>
<organism evidence="5 6">
    <name type="scientific">Paenibacillus plantiphilus</name>
    <dbReference type="NCBI Taxonomy" id="2905650"/>
    <lineage>
        <taxon>Bacteria</taxon>
        <taxon>Bacillati</taxon>
        <taxon>Bacillota</taxon>
        <taxon>Bacilli</taxon>
        <taxon>Bacillales</taxon>
        <taxon>Paenibacillaceae</taxon>
        <taxon>Paenibacillus</taxon>
    </lineage>
</organism>
<dbReference type="InterPro" id="IPR029039">
    <property type="entry name" value="Flavoprotein-like_sf"/>
</dbReference>
<dbReference type="PANTHER" id="PTHR43408:SF1">
    <property type="entry name" value="FMN REDUCTASE (NADPH)"/>
    <property type="match status" value="1"/>
</dbReference>
<keyword evidence="2" id="KW-0288">FMN</keyword>
<evidence type="ECO:0000256" key="1">
    <source>
        <dbReference type="ARBA" id="ARBA00022630"/>
    </source>
</evidence>
<dbReference type="GO" id="GO:0052873">
    <property type="term" value="F:FMN reductase (NADPH) activity"/>
    <property type="evidence" value="ECO:0007669"/>
    <property type="project" value="UniProtKB-EC"/>
</dbReference>
<evidence type="ECO:0000256" key="2">
    <source>
        <dbReference type="ARBA" id="ARBA00022643"/>
    </source>
</evidence>
<dbReference type="InterPro" id="IPR020048">
    <property type="entry name" value="NADPH-dep_FMN_reduc_SsuE"/>
</dbReference>
<dbReference type="SUPFAM" id="SSF52218">
    <property type="entry name" value="Flavoproteins"/>
    <property type="match status" value="1"/>
</dbReference>
<dbReference type="InterPro" id="IPR005025">
    <property type="entry name" value="FMN_Rdtase-like_dom"/>
</dbReference>
<sequence>MNNIVFIVGSPSRGSRLTGVLQYMEERLLQKGAKVDWIQVCELPAEDLIHAKWDSPAIEACNALVEKADAVIAASPVYKATYSGVLKTYLDLLPQKALVNKSVLPVFIGGTIAHLLSIEYGLKPTLSILGASHQMSGVYVIDSQVSRSADDKYVLDEEVRQRLDKAVDNLILP</sequence>
<keyword evidence="1" id="KW-0285">Flavoprotein</keyword>
<name>A0ABM9BZW3_9BACL</name>
<dbReference type="Pfam" id="PF03358">
    <property type="entry name" value="FMN_red"/>
    <property type="match status" value="1"/>
</dbReference>
<evidence type="ECO:0000313" key="5">
    <source>
        <dbReference type="EMBL" id="CAH1197615.1"/>
    </source>
</evidence>
<dbReference type="EMBL" id="CAKMMF010000004">
    <property type="protein sequence ID" value="CAH1197615.1"/>
    <property type="molecule type" value="Genomic_DNA"/>
</dbReference>
<dbReference type="EC" id="1.5.1.38" evidence="5"/>
<evidence type="ECO:0000313" key="6">
    <source>
        <dbReference type="Proteomes" id="UP000838686"/>
    </source>
</evidence>
<proteinExistence type="predicted"/>
<keyword evidence="3 5" id="KW-0560">Oxidoreductase</keyword>
<feature type="domain" description="NADPH-dependent FMN reductase-like" evidence="4">
    <location>
        <begin position="3"/>
        <end position="143"/>
    </location>
</feature>
<dbReference type="NCBIfam" id="TIGR03567">
    <property type="entry name" value="FMN_reduc_SsuE"/>
    <property type="match status" value="1"/>
</dbReference>
<evidence type="ECO:0000259" key="4">
    <source>
        <dbReference type="Pfam" id="PF03358"/>
    </source>
</evidence>
<evidence type="ECO:0000256" key="3">
    <source>
        <dbReference type="ARBA" id="ARBA00023002"/>
    </source>
</evidence>
<dbReference type="PANTHER" id="PTHR43408">
    <property type="entry name" value="FMN REDUCTASE (NADPH)"/>
    <property type="match status" value="1"/>
</dbReference>
<dbReference type="RefSeq" id="WP_236339170.1">
    <property type="nucleotide sequence ID" value="NZ_CAKMMF010000004.1"/>
</dbReference>
<comment type="caution">
    <text evidence="5">The sequence shown here is derived from an EMBL/GenBank/DDBJ whole genome shotgun (WGS) entry which is preliminary data.</text>
</comment>
<dbReference type="Gene3D" id="3.40.50.360">
    <property type="match status" value="1"/>
</dbReference>
<keyword evidence="6" id="KW-1185">Reference proteome</keyword>
<dbReference type="InterPro" id="IPR051814">
    <property type="entry name" value="NAD(P)H-dep_FMN_reductase"/>
</dbReference>
<dbReference type="Proteomes" id="UP000838686">
    <property type="component" value="Unassembled WGS sequence"/>
</dbReference>
<accession>A0ABM9BZW3</accession>
<gene>
    <name evidence="5" type="primary">ssuE_1</name>
    <name evidence="5" type="ORF">PAECIP111893_00847</name>
</gene>
<protein>
    <submittedName>
        <fullName evidence="5">FMN reductase (NADPH)</fullName>
        <ecNumber evidence="5">1.5.1.38</ecNumber>
    </submittedName>
</protein>